<reference evidence="4" key="1">
    <citation type="submission" date="2016-06" db="UniProtKB">
        <authorList>
            <consortium name="WormBaseParasite"/>
        </authorList>
    </citation>
    <scope>IDENTIFICATION</scope>
</reference>
<protein>
    <submittedName>
        <fullName evidence="4">TPR_REGION domain-containing protein</fullName>
    </submittedName>
</protein>
<keyword evidence="1" id="KW-0802">TPR repeat</keyword>
<accession>A0A183HPX3</accession>
<sequence>MPKKKRRGNEYIQELERQLQKSAKQKDDRRVCDLCVELGDEYRRVGDLHDALSYYRKSVELAEKLKICENAVFAHRAIAEILVDPSIFFHKIFVIIV</sequence>
<dbReference type="SUPFAM" id="SSF48452">
    <property type="entry name" value="TPR-like"/>
    <property type="match status" value="1"/>
</dbReference>
<evidence type="ECO:0000313" key="2">
    <source>
        <dbReference type="EMBL" id="VDO61270.1"/>
    </source>
</evidence>
<dbReference type="Proteomes" id="UP000267606">
    <property type="component" value="Unassembled WGS sequence"/>
</dbReference>
<evidence type="ECO:0000313" key="4">
    <source>
        <dbReference type="WBParaSite" id="OFLC_0000953401-mRNA-1"/>
    </source>
</evidence>
<proteinExistence type="predicted"/>
<keyword evidence="3" id="KW-1185">Reference proteome</keyword>
<evidence type="ECO:0000313" key="3">
    <source>
        <dbReference type="Proteomes" id="UP000267606"/>
    </source>
</evidence>
<dbReference type="PROSITE" id="PS50005">
    <property type="entry name" value="TPR"/>
    <property type="match status" value="1"/>
</dbReference>
<dbReference type="InterPro" id="IPR011990">
    <property type="entry name" value="TPR-like_helical_dom_sf"/>
</dbReference>
<name>A0A183HPX3_9BILA</name>
<dbReference type="AlphaFoldDB" id="A0A183HPX3"/>
<reference evidence="2 3" key="2">
    <citation type="submission" date="2018-11" db="EMBL/GenBank/DDBJ databases">
        <authorList>
            <consortium name="Pathogen Informatics"/>
        </authorList>
    </citation>
    <scope>NUCLEOTIDE SEQUENCE [LARGE SCALE GENOMIC DNA]</scope>
</reference>
<gene>
    <name evidence="2" type="ORF">OFLC_LOCUS9536</name>
</gene>
<organism evidence="4">
    <name type="scientific">Onchocerca flexuosa</name>
    <dbReference type="NCBI Taxonomy" id="387005"/>
    <lineage>
        <taxon>Eukaryota</taxon>
        <taxon>Metazoa</taxon>
        <taxon>Ecdysozoa</taxon>
        <taxon>Nematoda</taxon>
        <taxon>Chromadorea</taxon>
        <taxon>Rhabditida</taxon>
        <taxon>Spirurina</taxon>
        <taxon>Spiruromorpha</taxon>
        <taxon>Filarioidea</taxon>
        <taxon>Onchocercidae</taxon>
        <taxon>Onchocerca</taxon>
    </lineage>
</organism>
<dbReference type="WBParaSite" id="OFLC_0000953401-mRNA-1">
    <property type="protein sequence ID" value="OFLC_0000953401-mRNA-1"/>
    <property type="gene ID" value="OFLC_0000953401"/>
</dbReference>
<dbReference type="InterPro" id="IPR019734">
    <property type="entry name" value="TPR_rpt"/>
</dbReference>
<dbReference type="STRING" id="387005.A0A183HPX3"/>
<dbReference type="EMBL" id="UZAJ01011790">
    <property type="protein sequence ID" value="VDO61270.1"/>
    <property type="molecule type" value="Genomic_DNA"/>
</dbReference>
<feature type="repeat" description="TPR" evidence="1">
    <location>
        <begin position="32"/>
        <end position="65"/>
    </location>
</feature>
<dbReference type="Gene3D" id="1.25.40.10">
    <property type="entry name" value="Tetratricopeptide repeat domain"/>
    <property type="match status" value="1"/>
</dbReference>
<evidence type="ECO:0000256" key="1">
    <source>
        <dbReference type="PROSITE-ProRule" id="PRU00339"/>
    </source>
</evidence>